<dbReference type="EMBL" id="CABIJS010000288">
    <property type="protein sequence ID" value="VUZ48432.1"/>
    <property type="molecule type" value="Genomic_DNA"/>
</dbReference>
<evidence type="ECO:0000313" key="2">
    <source>
        <dbReference type="Proteomes" id="UP000321570"/>
    </source>
</evidence>
<gene>
    <name evidence="1" type="ORF">WMSIL1_LOCUS7745</name>
</gene>
<sequence length="146" mass="16819">MTVLEFRTNWKASKRICKKTDSEYCRFIFSKASKFGWKKKLNRTKLSRFCQGKNIIGKYPNNLLIEKESAYDSPKSIIEDGICISLASATSKSSSSEDIEKQFPILSSLLDEEDDWIPPSKRKNSTTLYETEDKLKNTSNLELFVQ</sequence>
<name>A0A564YMD5_HYMDI</name>
<accession>A0A564YMD5</accession>
<keyword evidence="2" id="KW-1185">Reference proteome</keyword>
<evidence type="ECO:0000313" key="1">
    <source>
        <dbReference type="EMBL" id="VUZ48432.1"/>
    </source>
</evidence>
<protein>
    <submittedName>
        <fullName evidence="1">Uncharacterized protein</fullName>
    </submittedName>
</protein>
<organism evidence="1 2">
    <name type="scientific">Hymenolepis diminuta</name>
    <name type="common">Rat tapeworm</name>
    <dbReference type="NCBI Taxonomy" id="6216"/>
    <lineage>
        <taxon>Eukaryota</taxon>
        <taxon>Metazoa</taxon>
        <taxon>Spiralia</taxon>
        <taxon>Lophotrochozoa</taxon>
        <taxon>Platyhelminthes</taxon>
        <taxon>Cestoda</taxon>
        <taxon>Eucestoda</taxon>
        <taxon>Cyclophyllidea</taxon>
        <taxon>Hymenolepididae</taxon>
        <taxon>Hymenolepis</taxon>
    </lineage>
</organism>
<reference evidence="1 2" key="1">
    <citation type="submission" date="2019-07" db="EMBL/GenBank/DDBJ databases">
        <authorList>
            <person name="Jastrzebski P J."/>
            <person name="Paukszto L."/>
            <person name="Jastrzebski P J."/>
        </authorList>
    </citation>
    <scope>NUCLEOTIDE SEQUENCE [LARGE SCALE GENOMIC DNA]</scope>
    <source>
        <strain evidence="1 2">WMS-il1</strain>
    </source>
</reference>
<proteinExistence type="predicted"/>
<dbReference type="Proteomes" id="UP000321570">
    <property type="component" value="Unassembled WGS sequence"/>
</dbReference>
<dbReference type="AlphaFoldDB" id="A0A564YMD5"/>